<feature type="signal peptide" evidence="1">
    <location>
        <begin position="1"/>
        <end position="20"/>
    </location>
</feature>
<reference evidence="2 3" key="1">
    <citation type="submission" date="2020-05" db="EMBL/GenBank/DDBJ databases">
        <title>Genome Sequencing of Type Strains.</title>
        <authorList>
            <person name="Lemaire J.F."/>
            <person name="Inderbitzin P."/>
            <person name="Gregorio O.A."/>
            <person name="Collins S.B."/>
            <person name="Wespe N."/>
            <person name="Knight-Connoni V."/>
        </authorList>
    </citation>
    <scope>NUCLEOTIDE SEQUENCE [LARGE SCALE GENOMIC DNA]</scope>
    <source>
        <strain evidence="2 3">DSM 19942</strain>
    </source>
</reference>
<gene>
    <name evidence="2" type="ORF">HP548_08310</name>
</gene>
<dbReference type="EMBL" id="JABMCC010000101">
    <property type="protein sequence ID" value="NUU54085.1"/>
    <property type="molecule type" value="Genomic_DNA"/>
</dbReference>
<evidence type="ECO:0000313" key="2">
    <source>
        <dbReference type="EMBL" id="NUU54085.1"/>
    </source>
</evidence>
<comment type="caution">
    <text evidence="2">The sequence shown here is derived from an EMBL/GenBank/DDBJ whole genome shotgun (WGS) entry which is preliminary data.</text>
</comment>
<protein>
    <submittedName>
        <fullName evidence="2">Uncharacterized protein</fullName>
    </submittedName>
</protein>
<proteinExistence type="predicted"/>
<sequence length="199" mass="22935">MTHRVLVCILFVVLLFTASACTQSESTNQLQKRTDSATLQTEKEDLDQRLENDQKSFLEFKEKLYSLSATVTLSKEKDAFRIKYEILMDDVQSEFKNVIQSFTLSPSMVNYVDTPDLINTNAHNEIVTDLKPNEYPVGLSLSRAYVLKPANDWSVNNPSYLEDMYIKISYGPDDKRTEDYWHIRAVPSPELTQYLSSKK</sequence>
<organism evidence="2 3">
    <name type="scientific">Paenibacillus taichungensis</name>
    <dbReference type="NCBI Taxonomy" id="484184"/>
    <lineage>
        <taxon>Bacteria</taxon>
        <taxon>Bacillati</taxon>
        <taxon>Bacillota</taxon>
        <taxon>Bacilli</taxon>
        <taxon>Bacillales</taxon>
        <taxon>Paenibacillaceae</taxon>
        <taxon>Paenibacillus</taxon>
    </lineage>
</organism>
<accession>A0ABX2MJG8</accession>
<feature type="chain" id="PRO_5045579266" evidence="1">
    <location>
        <begin position="21"/>
        <end position="199"/>
    </location>
</feature>
<keyword evidence="3" id="KW-1185">Reference proteome</keyword>
<dbReference type="PROSITE" id="PS51257">
    <property type="entry name" value="PROKAR_LIPOPROTEIN"/>
    <property type="match status" value="1"/>
</dbReference>
<evidence type="ECO:0000256" key="1">
    <source>
        <dbReference type="SAM" id="SignalP"/>
    </source>
</evidence>
<keyword evidence="1" id="KW-0732">Signal</keyword>
<dbReference type="RefSeq" id="WP_175381369.1">
    <property type="nucleotide sequence ID" value="NZ_CBCRYD010000055.1"/>
</dbReference>
<evidence type="ECO:0000313" key="3">
    <source>
        <dbReference type="Proteomes" id="UP000577724"/>
    </source>
</evidence>
<dbReference type="Proteomes" id="UP000577724">
    <property type="component" value="Unassembled WGS sequence"/>
</dbReference>
<name>A0ABX2MJG8_9BACL</name>
<dbReference type="GeneID" id="97130703"/>